<evidence type="ECO:0000313" key="1">
    <source>
        <dbReference type="EMBL" id="ETJ27078.1"/>
    </source>
</evidence>
<accession>W1X9Y0</accession>
<reference evidence="1" key="1">
    <citation type="submission" date="2013-12" db="EMBL/GenBank/DDBJ databases">
        <title>A Varibaculum cambriense genome reconstructed from a premature infant gut community with otherwise low bacterial novelty that shifts toward anaerobic metabolism during the third week of life.</title>
        <authorList>
            <person name="Brown C.T."/>
            <person name="Sharon I."/>
            <person name="Thomas B.C."/>
            <person name="Castelle C.J."/>
            <person name="Morowitz M.J."/>
            <person name="Banfield J.F."/>
        </authorList>
    </citation>
    <scope>NUCLEOTIDE SEQUENCE</scope>
</reference>
<comment type="caution">
    <text evidence="1">The sequence shown here is derived from an EMBL/GenBank/DDBJ whole genome shotgun (WGS) entry which is preliminary data.</text>
</comment>
<dbReference type="AlphaFoldDB" id="W1X9Y0"/>
<gene>
    <name evidence="1" type="ORF">Q604_UNBC17114G0001</name>
</gene>
<sequence length="25" mass="2825">SYYSQALSPQALHARMTAWAYGVRP</sequence>
<dbReference type="EMBL" id="AZMM01017114">
    <property type="protein sequence ID" value="ETJ27078.1"/>
    <property type="molecule type" value="Genomic_DNA"/>
</dbReference>
<feature type="non-terminal residue" evidence="1">
    <location>
        <position position="1"/>
    </location>
</feature>
<organism evidence="1">
    <name type="scientific">human gut metagenome</name>
    <dbReference type="NCBI Taxonomy" id="408170"/>
    <lineage>
        <taxon>unclassified sequences</taxon>
        <taxon>metagenomes</taxon>
        <taxon>organismal metagenomes</taxon>
    </lineage>
</organism>
<name>W1X9Y0_9ZZZZ</name>
<proteinExistence type="predicted"/>
<protein>
    <submittedName>
        <fullName evidence="1">Uncharacterized protein</fullName>
    </submittedName>
</protein>